<feature type="domain" description="MobA-like NTP transferase" evidence="9">
    <location>
        <begin position="6"/>
        <end position="153"/>
    </location>
</feature>
<evidence type="ECO:0000259" key="9">
    <source>
        <dbReference type="Pfam" id="PF12804"/>
    </source>
</evidence>
<dbReference type="SUPFAM" id="SSF53448">
    <property type="entry name" value="Nucleotide-diphospho-sugar transferases"/>
    <property type="match status" value="1"/>
</dbReference>
<keyword evidence="11" id="KW-1185">Reference proteome</keyword>
<dbReference type="InterPro" id="IPR029044">
    <property type="entry name" value="Nucleotide-diphossugar_trans"/>
</dbReference>
<dbReference type="PANTHER" id="PTHR19136:SF81">
    <property type="entry name" value="MOLYBDENUM COFACTOR GUANYLYLTRANSFERASE"/>
    <property type="match status" value="1"/>
</dbReference>
<dbReference type="Pfam" id="PF12804">
    <property type="entry name" value="NTP_transf_3"/>
    <property type="match status" value="1"/>
</dbReference>
<name>A0ABR7HS93_9FIRM</name>
<evidence type="ECO:0000313" key="11">
    <source>
        <dbReference type="Proteomes" id="UP000660021"/>
    </source>
</evidence>
<accession>A0ABR7HS93</accession>
<keyword evidence="7 8" id="KW-0501">Molybdenum cofactor biosynthesis</keyword>
<organism evidence="10 11">
    <name type="scientific">Pseudoflavonifractor hominis</name>
    <dbReference type="NCBI Taxonomy" id="2763059"/>
    <lineage>
        <taxon>Bacteria</taxon>
        <taxon>Bacillati</taxon>
        <taxon>Bacillota</taxon>
        <taxon>Clostridia</taxon>
        <taxon>Eubacteriales</taxon>
        <taxon>Oscillospiraceae</taxon>
        <taxon>Pseudoflavonifractor</taxon>
    </lineage>
</organism>
<sequence length="196" mass="21467">MHITTVILTGGKSRRMGRDKGELPVGESTLLERMIDRWMGVFDAVAVSAGEGGRTLPAEVPALLDRHPGAGPMAGLEAALAELETDAVFLTAVDMPFGDAALARWMAERMGQADVCTIRRGDGRPEPLFALYRKSCLPVITRSLEEGRRSFVQGLFPFVAVEQIGEEELAAFDLERSLFNANSPEEWERARPLLEP</sequence>
<dbReference type="HAMAP" id="MF_00316">
    <property type="entry name" value="MobA"/>
    <property type="match status" value="1"/>
</dbReference>
<feature type="binding site" evidence="8">
    <location>
        <position position="94"/>
    </location>
    <ligand>
        <name>GTP</name>
        <dbReference type="ChEBI" id="CHEBI:37565"/>
    </ligand>
</feature>
<comment type="domain">
    <text evidence="8">The N-terminal domain determines nucleotide recognition and specific binding, while the C-terminal domain determines the specific binding to the target protein.</text>
</comment>
<evidence type="ECO:0000256" key="2">
    <source>
        <dbReference type="ARBA" id="ARBA00022679"/>
    </source>
</evidence>
<dbReference type="CDD" id="cd02503">
    <property type="entry name" value="MobA"/>
    <property type="match status" value="1"/>
</dbReference>
<evidence type="ECO:0000256" key="5">
    <source>
        <dbReference type="ARBA" id="ARBA00022842"/>
    </source>
</evidence>
<dbReference type="PANTHER" id="PTHR19136">
    <property type="entry name" value="MOLYBDENUM COFACTOR GUANYLYLTRANSFERASE"/>
    <property type="match status" value="1"/>
</dbReference>
<dbReference type="InterPro" id="IPR013482">
    <property type="entry name" value="Molybde_CF_guanTrfase"/>
</dbReference>
<protein>
    <recommendedName>
        <fullName evidence="8">Probable molybdenum cofactor guanylyltransferase</fullName>
        <shortName evidence="8">MoCo guanylyltransferase</shortName>
        <ecNumber evidence="8">2.7.7.77</ecNumber>
    </recommendedName>
    <alternativeName>
        <fullName evidence="8">GTP:molybdopterin guanylyltransferase</fullName>
    </alternativeName>
    <alternativeName>
        <fullName evidence="8">Mo-MPT guanylyltransferase</fullName>
    </alternativeName>
    <alternativeName>
        <fullName evidence="8">Molybdopterin guanylyltransferase</fullName>
    </alternativeName>
    <alternativeName>
        <fullName evidence="8">Molybdopterin-guanine dinucleotide synthase</fullName>
        <shortName evidence="8">MGD synthase</shortName>
    </alternativeName>
</protein>
<evidence type="ECO:0000256" key="3">
    <source>
        <dbReference type="ARBA" id="ARBA00022723"/>
    </source>
</evidence>
<reference evidence="10 11" key="1">
    <citation type="submission" date="2020-08" db="EMBL/GenBank/DDBJ databases">
        <title>Genome public.</title>
        <authorList>
            <person name="Liu C."/>
            <person name="Sun Q."/>
        </authorList>
    </citation>
    <scope>NUCLEOTIDE SEQUENCE [LARGE SCALE GENOMIC DNA]</scope>
    <source>
        <strain evidence="10 11">New-38</strain>
    </source>
</reference>
<evidence type="ECO:0000313" key="10">
    <source>
        <dbReference type="EMBL" id="MBC5730373.1"/>
    </source>
</evidence>
<comment type="cofactor">
    <cofactor evidence="8">
        <name>Mg(2+)</name>
        <dbReference type="ChEBI" id="CHEBI:18420"/>
    </cofactor>
</comment>
<keyword evidence="6 8" id="KW-0342">GTP-binding</keyword>
<dbReference type="InterPro" id="IPR025877">
    <property type="entry name" value="MobA-like_NTP_Trfase"/>
</dbReference>
<comment type="function">
    <text evidence="8">Transfers a GMP moiety from GTP to Mo-molybdopterin (Mo-MPT) cofactor (Moco or molybdenum cofactor) to form Mo-molybdopterin guanine dinucleotide (Mo-MGD) cofactor.</text>
</comment>
<comment type="caution">
    <text evidence="8">Lacks conserved residue(s) required for the propagation of feature annotation.</text>
</comment>
<proteinExistence type="inferred from homology"/>
<dbReference type="GO" id="GO:0016779">
    <property type="term" value="F:nucleotidyltransferase activity"/>
    <property type="evidence" value="ECO:0007669"/>
    <property type="project" value="UniProtKB-KW"/>
</dbReference>
<keyword evidence="2 8" id="KW-0808">Transferase</keyword>
<feature type="binding site" evidence="8">
    <location>
        <position position="94"/>
    </location>
    <ligand>
        <name>Mg(2+)</name>
        <dbReference type="ChEBI" id="CHEBI:18420"/>
    </ligand>
</feature>
<evidence type="ECO:0000256" key="6">
    <source>
        <dbReference type="ARBA" id="ARBA00023134"/>
    </source>
</evidence>
<dbReference type="EMBL" id="JACOPR010000003">
    <property type="protein sequence ID" value="MBC5730373.1"/>
    <property type="molecule type" value="Genomic_DNA"/>
</dbReference>
<dbReference type="Gene3D" id="3.90.550.10">
    <property type="entry name" value="Spore Coat Polysaccharide Biosynthesis Protein SpsA, Chain A"/>
    <property type="match status" value="1"/>
</dbReference>
<dbReference type="EC" id="2.7.7.77" evidence="8"/>
<comment type="similarity">
    <text evidence="8">Belongs to the MobA family.</text>
</comment>
<keyword evidence="4 8" id="KW-0547">Nucleotide-binding</keyword>
<comment type="caution">
    <text evidence="10">The sequence shown here is derived from an EMBL/GenBank/DDBJ whole genome shotgun (WGS) entry which is preliminary data.</text>
</comment>
<keyword evidence="1 8" id="KW-0963">Cytoplasm</keyword>
<feature type="binding site" evidence="8">
    <location>
        <begin position="8"/>
        <end position="10"/>
    </location>
    <ligand>
        <name>GTP</name>
        <dbReference type="ChEBI" id="CHEBI:37565"/>
    </ligand>
</feature>
<gene>
    <name evidence="8" type="primary">mobA</name>
    <name evidence="10" type="ORF">H8S34_05945</name>
</gene>
<evidence type="ECO:0000256" key="7">
    <source>
        <dbReference type="ARBA" id="ARBA00023150"/>
    </source>
</evidence>
<feature type="binding site" evidence="8">
    <location>
        <position position="65"/>
    </location>
    <ligand>
        <name>GTP</name>
        <dbReference type="ChEBI" id="CHEBI:37565"/>
    </ligand>
</feature>
<dbReference type="Proteomes" id="UP000660021">
    <property type="component" value="Unassembled WGS sequence"/>
</dbReference>
<keyword evidence="3 8" id="KW-0479">Metal-binding</keyword>
<comment type="subcellular location">
    <subcellularLocation>
        <location evidence="8">Cytoplasm</location>
    </subcellularLocation>
</comment>
<evidence type="ECO:0000256" key="8">
    <source>
        <dbReference type="HAMAP-Rule" id="MF_00316"/>
    </source>
</evidence>
<evidence type="ECO:0000256" key="4">
    <source>
        <dbReference type="ARBA" id="ARBA00022741"/>
    </source>
</evidence>
<comment type="catalytic activity">
    <reaction evidence="8">
        <text>Mo-molybdopterin + GTP + H(+) = Mo-molybdopterin guanine dinucleotide + diphosphate</text>
        <dbReference type="Rhea" id="RHEA:34243"/>
        <dbReference type="ChEBI" id="CHEBI:15378"/>
        <dbReference type="ChEBI" id="CHEBI:33019"/>
        <dbReference type="ChEBI" id="CHEBI:37565"/>
        <dbReference type="ChEBI" id="CHEBI:71302"/>
        <dbReference type="ChEBI" id="CHEBI:71310"/>
        <dbReference type="EC" id="2.7.7.77"/>
    </reaction>
</comment>
<keyword evidence="10" id="KW-0548">Nucleotidyltransferase</keyword>
<dbReference type="RefSeq" id="WP_186963312.1">
    <property type="nucleotide sequence ID" value="NZ_JACOPR010000003.1"/>
</dbReference>
<evidence type="ECO:0000256" key="1">
    <source>
        <dbReference type="ARBA" id="ARBA00022490"/>
    </source>
</evidence>
<keyword evidence="5 8" id="KW-0460">Magnesium</keyword>
<feature type="binding site" evidence="8">
    <location>
        <position position="20"/>
    </location>
    <ligand>
        <name>GTP</name>
        <dbReference type="ChEBI" id="CHEBI:37565"/>
    </ligand>
</feature>